<organism evidence="9 10">
    <name type="scientific">Tothia fuscella</name>
    <dbReference type="NCBI Taxonomy" id="1048955"/>
    <lineage>
        <taxon>Eukaryota</taxon>
        <taxon>Fungi</taxon>
        <taxon>Dikarya</taxon>
        <taxon>Ascomycota</taxon>
        <taxon>Pezizomycotina</taxon>
        <taxon>Dothideomycetes</taxon>
        <taxon>Pleosporomycetidae</taxon>
        <taxon>Venturiales</taxon>
        <taxon>Cylindrosympodiaceae</taxon>
        <taxon>Tothia</taxon>
    </lineage>
</organism>
<proteinExistence type="inferred from homology"/>
<keyword evidence="5 7" id="KW-1133">Transmembrane helix</keyword>
<dbReference type="OrthoDB" id="433124at2759"/>
<sequence>MAPSIFSRKRDLLYLIFFTIHLPIIFAVDIYPLYPSSLQANWMGQLRLWYISTYRDQFFTEPPAWFTMYMWMELLYHVPLCVWAILALVRGDDEMVPVHLLVYAVQTALTTATCVADYLAWEGVSAEVKMGLGGLYVPYLAVSVFMGVDMFGRLSNRLRGQAGADLAKKRL</sequence>
<dbReference type="InterPro" id="IPR051987">
    <property type="entry name" value="Sigma-2_receptor-like"/>
</dbReference>
<comment type="caution">
    <text evidence="9">The sequence shown here is derived from an EMBL/GenBank/DDBJ whole genome shotgun (WGS) entry which is preliminary data.</text>
</comment>
<feature type="transmembrane region" description="Helical" evidence="7">
    <location>
        <begin position="12"/>
        <end position="34"/>
    </location>
</feature>
<evidence type="ECO:0000256" key="3">
    <source>
        <dbReference type="ARBA" id="ARBA00022692"/>
    </source>
</evidence>
<gene>
    <name evidence="9" type="ORF">EJ08DRAFT_696353</name>
</gene>
<feature type="domain" description="EXPERA" evidence="8">
    <location>
        <begin position="10"/>
        <end position="147"/>
    </location>
</feature>
<evidence type="ECO:0000256" key="4">
    <source>
        <dbReference type="ARBA" id="ARBA00022824"/>
    </source>
</evidence>
<dbReference type="Pfam" id="PF05241">
    <property type="entry name" value="EBP"/>
    <property type="match status" value="1"/>
</dbReference>
<keyword evidence="3 7" id="KW-0812">Transmembrane</keyword>
<evidence type="ECO:0000256" key="1">
    <source>
        <dbReference type="ARBA" id="ARBA00004477"/>
    </source>
</evidence>
<dbReference type="InterPro" id="IPR016964">
    <property type="entry name" value="Sigma2_recept"/>
</dbReference>
<protein>
    <recommendedName>
        <fullName evidence="7">Efficient mitochondria targeting-associated protein 19</fullName>
    </recommendedName>
</protein>
<keyword evidence="6 7" id="KW-0472">Membrane</keyword>
<evidence type="ECO:0000313" key="10">
    <source>
        <dbReference type="Proteomes" id="UP000800235"/>
    </source>
</evidence>
<feature type="transmembrane region" description="Helical" evidence="7">
    <location>
        <begin position="133"/>
        <end position="151"/>
    </location>
</feature>
<dbReference type="PANTHER" id="PTHR31204:SF1">
    <property type="entry name" value="SIGMA INTRACELLULAR RECEPTOR 2"/>
    <property type="match status" value="1"/>
</dbReference>
<keyword evidence="10" id="KW-1185">Reference proteome</keyword>
<comment type="similarity">
    <text evidence="2">Belongs to the TMEM97/sigma-2 receptor family.</text>
</comment>
<dbReference type="PROSITE" id="PS51751">
    <property type="entry name" value="EXPERA"/>
    <property type="match status" value="1"/>
</dbReference>
<accession>A0A9P4NSW8</accession>
<feature type="transmembrane region" description="Helical" evidence="7">
    <location>
        <begin position="100"/>
        <end position="121"/>
    </location>
</feature>
<evidence type="ECO:0000313" key="9">
    <source>
        <dbReference type="EMBL" id="KAF2431560.1"/>
    </source>
</evidence>
<dbReference type="PIRSF" id="PIRSF031032">
    <property type="entry name" value="TMP_97_prd"/>
    <property type="match status" value="1"/>
</dbReference>
<evidence type="ECO:0000259" key="8">
    <source>
        <dbReference type="PROSITE" id="PS51751"/>
    </source>
</evidence>
<name>A0A9P4NSW8_9PEZI</name>
<evidence type="ECO:0000256" key="5">
    <source>
        <dbReference type="ARBA" id="ARBA00022989"/>
    </source>
</evidence>
<dbReference type="Proteomes" id="UP000800235">
    <property type="component" value="Unassembled WGS sequence"/>
</dbReference>
<dbReference type="EMBL" id="MU007031">
    <property type="protein sequence ID" value="KAF2431560.1"/>
    <property type="molecule type" value="Genomic_DNA"/>
</dbReference>
<evidence type="ECO:0000256" key="6">
    <source>
        <dbReference type="ARBA" id="ARBA00023136"/>
    </source>
</evidence>
<keyword evidence="4 7" id="KW-0256">Endoplasmic reticulum</keyword>
<feature type="transmembrane region" description="Helical" evidence="7">
    <location>
        <begin position="68"/>
        <end position="88"/>
    </location>
</feature>
<dbReference type="AlphaFoldDB" id="A0A9P4NSW8"/>
<comment type="subcellular location">
    <subcellularLocation>
        <location evidence="1">Endoplasmic reticulum membrane</location>
        <topology evidence="1">Multi-pass membrane protein</topology>
    </subcellularLocation>
</comment>
<evidence type="ECO:0000256" key="2">
    <source>
        <dbReference type="ARBA" id="ARBA00009096"/>
    </source>
</evidence>
<dbReference type="InterPro" id="IPR033118">
    <property type="entry name" value="EXPERA"/>
</dbReference>
<dbReference type="GO" id="GO:0005789">
    <property type="term" value="C:endoplasmic reticulum membrane"/>
    <property type="evidence" value="ECO:0007669"/>
    <property type="project" value="UniProtKB-SubCell"/>
</dbReference>
<evidence type="ECO:0000256" key="7">
    <source>
        <dbReference type="PIRNR" id="PIRNR031032"/>
    </source>
</evidence>
<dbReference type="PANTHER" id="PTHR31204">
    <property type="entry name" value="SIGMA INTRACELLULAR RECEPTOR 2"/>
    <property type="match status" value="1"/>
</dbReference>
<reference evidence="9" key="1">
    <citation type="journal article" date="2020" name="Stud. Mycol.">
        <title>101 Dothideomycetes genomes: a test case for predicting lifestyles and emergence of pathogens.</title>
        <authorList>
            <person name="Haridas S."/>
            <person name="Albert R."/>
            <person name="Binder M."/>
            <person name="Bloem J."/>
            <person name="Labutti K."/>
            <person name="Salamov A."/>
            <person name="Andreopoulos B."/>
            <person name="Baker S."/>
            <person name="Barry K."/>
            <person name="Bills G."/>
            <person name="Bluhm B."/>
            <person name="Cannon C."/>
            <person name="Castanera R."/>
            <person name="Culley D."/>
            <person name="Daum C."/>
            <person name="Ezra D."/>
            <person name="Gonzalez J."/>
            <person name="Henrissat B."/>
            <person name="Kuo A."/>
            <person name="Liang C."/>
            <person name="Lipzen A."/>
            <person name="Lutzoni F."/>
            <person name="Magnuson J."/>
            <person name="Mondo S."/>
            <person name="Nolan M."/>
            <person name="Ohm R."/>
            <person name="Pangilinan J."/>
            <person name="Park H.-J."/>
            <person name="Ramirez L."/>
            <person name="Alfaro M."/>
            <person name="Sun H."/>
            <person name="Tritt A."/>
            <person name="Yoshinaga Y."/>
            <person name="Zwiers L.-H."/>
            <person name="Turgeon B."/>
            <person name="Goodwin S."/>
            <person name="Spatafora J."/>
            <person name="Crous P."/>
            <person name="Grigoriev I."/>
        </authorList>
    </citation>
    <scope>NUCLEOTIDE SEQUENCE</scope>
    <source>
        <strain evidence="9">CBS 130266</strain>
    </source>
</reference>